<evidence type="ECO:0000313" key="2">
    <source>
        <dbReference type="EMBL" id="RKD71431.1"/>
    </source>
</evidence>
<comment type="caution">
    <text evidence="2">The sequence shown here is derived from an EMBL/GenBank/DDBJ whole genome shotgun (WGS) entry which is preliminary data.</text>
</comment>
<feature type="transmembrane region" description="Helical" evidence="1">
    <location>
        <begin position="6"/>
        <end position="29"/>
    </location>
</feature>
<name>A0A419V0I7_9BACL</name>
<keyword evidence="3" id="KW-1185">Reference proteome</keyword>
<proteinExistence type="predicted"/>
<dbReference type="Proteomes" id="UP000285120">
    <property type="component" value="Unassembled WGS sequence"/>
</dbReference>
<protein>
    <submittedName>
        <fullName evidence="2">Uncharacterized protein</fullName>
    </submittedName>
</protein>
<evidence type="ECO:0000313" key="3">
    <source>
        <dbReference type="Proteomes" id="UP000285120"/>
    </source>
</evidence>
<accession>A0A419V0I7</accession>
<keyword evidence="1" id="KW-0472">Membrane</keyword>
<evidence type="ECO:0000256" key="1">
    <source>
        <dbReference type="SAM" id="Phobius"/>
    </source>
</evidence>
<dbReference type="EMBL" id="RAPK01000010">
    <property type="protein sequence ID" value="RKD71431.1"/>
    <property type="molecule type" value="Genomic_DNA"/>
</dbReference>
<dbReference type="RefSeq" id="WP_170146938.1">
    <property type="nucleotide sequence ID" value="NZ_RAPK01000010.1"/>
</dbReference>
<reference evidence="2 3" key="1">
    <citation type="submission" date="2018-09" db="EMBL/GenBank/DDBJ databases">
        <title>Genomic Encyclopedia of Archaeal and Bacterial Type Strains, Phase II (KMG-II): from individual species to whole genera.</title>
        <authorList>
            <person name="Goeker M."/>
        </authorList>
    </citation>
    <scope>NUCLEOTIDE SEQUENCE [LARGE SCALE GENOMIC DNA]</scope>
    <source>
        <strain evidence="2 3">DSM 17008</strain>
    </source>
</reference>
<sequence length="47" mass="5249">MSAGRTLSAFLLANVMLLLTFVFLPVLLLTDNISIFQNMLNYINKSS</sequence>
<gene>
    <name evidence="2" type="ORF">ATL39_2830</name>
</gene>
<keyword evidence="1" id="KW-0812">Transmembrane</keyword>
<dbReference type="AlphaFoldDB" id="A0A419V0I7"/>
<organism evidence="2 3">
    <name type="scientific">Sinobaca qinghaiensis</name>
    <dbReference type="NCBI Taxonomy" id="342944"/>
    <lineage>
        <taxon>Bacteria</taxon>
        <taxon>Bacillati</taxon>
        <taxon>Bacillota</taxon>
        <taxon>Bacilli</taxon>
        <taxon>Bacillales</taxon>
        <taxon>Sporolactobacillaceae</taxon>
        <taxon>Sinobaca</taxon>
    </lineage>
</organism>
<keyword evidence="1" id="KW-1133">Transmembrane helix</keyword>